<evidence type="ECO:0008006" key="14">
    <source>
        <dbReference type="Google" id="ProtNLM"/>
    </source>
</evidence>
<evidence type="ECO:0000259" key="10">
    <source>
        <dbReference type="Pfam" id="PF24499"/>
    </source>
</evidence>
<dbReference type="Pfam" id="PF24495">
    <property type="entry name" value="Ig_TMEM131_2"/>
    <property type="match status" value="1"/>
</dbReference>
<comment type="similarity">
    <text evidence="2">Belongs to the TMEM131 family.</text>
</comment>
<organism evidence="12 13">
    <name type="scientific">Ranatra chinensis</name>
    <dbReference type="NCBI Taxonomy" id="642074"/>
    <lineage>
        <taxon>Eukaryota</taxon>
        <taxon>Metazoa</taxon>
        <taxon>Ecdysozoa</taxon>
        <taxon>Arthropoda</taxon>
        <taxon>Hexapoda</taxon>
        <taxon>Insecta</taxon>
        <taxon>Pterygota</taxon>
        <taxon>Neoptera</taxon>
        <taxon>Paraneoptera</taxon>
        <taxon>Hemiptera</taxon>
        <taxon>Heteroptera</taxon>
        <taxon>Panheteroptera</taxon>
        <taxon>Nepomorpha</taxon>
        <taxon>Nepidae</taxon>
        <taxon>Ranatrinae</taxon>
        <taxon>Ranatra</taxon>
    </lineage>
</organism>
<dbReference type="Proteomes" id="UP001558652">
    <property type="component" value="Unassembled WGS sequence"/>
</dbReference>
<dbReference type="PANTHER" id="PTHR22050:SF0">
    <property type="entry name" value="TRANSMEMBRANE PROTEIN 131 HOMOLOG"/>
    <property type="match status" value="1"/>
</dbReference>
<evidence type="ECO:0000259" key="11">
    <source>
        <dbReference type="Pfam" id="PF24501"/>
    </source>
</evidence>
<dbReference type="EMBL" id="JBFDAA010000022">
    <property type="protein sequence ID" value="KAL1110503.1"/>
    <property type="molecule type" value="Genomic_DNA"/>
</dbReference>
<sequence length="1020" mass="112083">MSSISGNTVHFHSSFFQDKVIPPLGNTTFNVVFLGRGEGDIESNLFIHTSEGSIKYQVRGESVGSPYRLRPLSGVRLPLNASYSPLILMHNPHASPLQLVEVYSSGGDFHLELPSGELEGPKHLWQIPAFLTKPIIRLKFHASAQKNHTAYIRLKVDRSGEVLVVPVEVEVGPVCGLYSPDDLIDFGIGGSEDAPKQINLYLRNSWKKPIRVQNVISMPVSKALKIDFQPVKVPPDEKQPTQVAVLSFDWKAALETGHTSGRIIIKSNQGSQKLIMAYTSTVLAGGLAYNTSQTKFQSDRMESSSHLFELTNKYKVPVAVTNATLASEAAFYFELADFSPIIIMPGETEKLLTLSSKGGSLPKDLKLDSTIKIYSNASTLYVPLLCYHGRLIKVIPSDTSNMELNLGTVGSGSTSVIYFSLVNENPVDIKLLQWGSNITGAVVDVVTIKKGNISDAIIGATLMQYSNITIKDATLPPGHYCIVQVAVPTGLDIGYHHGNVMVRTKFENIITPLHMKIEHGSLRVLTDPVVFYNCFPSAVCRAEVRVESRFTVGMAVTGLSSIPYQTKLGFVPVSPPIIPPGGNILLGHITWDMSGFGGYLTASANITGGLRWHDTLELPAHTREWDLSLLTTRYEHYLNMSAQLIELTLRLDTTEVRNVGFQAHIQPSWPSVVQVPSHSIHFPMTQVGNITFKYMTIFNPASKYPIIVQLVLDPSYPLAAGIVHELPPSLRPNSCNVCCETTGEDVENVFLISVEGATPFQSGIQPHKNSKTFSLAPASSLSVKLAFKPISAEFSSSILMIRNNLTILETVQLTGTGAYAQFKFGNRKPGSTSPLLFELNEKHLKDCDISGENIRKHPGPNFTVKRSFTARNTGALPLTVIGFTINGQPCQGFGFRVLNCQSFQLPANSTRKVDIAFTPDFTLTRVSRILSVITMDSKANYSLVATLPPYLLLKCSVILNRPAWEPLLYYSAVNFMVFLLICVLAAAFFESNRILQNAIIAMSRESVQPVLDLRLDIYLL</sequence>
<comment type="subcellular location">
    <subcellularLocation>
        <location evidence="1">Membrane</location>
        <topology evidence="1">Single-pass type I membrane protein</topology>
    </subcellularLocation>
</comment>
<comment type="caution">
    <text evidence="12">The sequence shown here is derived from an EMBL/GenBank/DDBJ whole genome shotgun (WGS) entry which is preliminary data.</text>
</comment>
<dbReference type="InterPro" id="IPR022113">
    <property type="entry name" value="TMEM131L_N"/>
</dbReference>
<evidence type="ECO:0000256" key="2">
    <source>
        <dbReference type="ARBA" id="ARBA00006682"/>
    </source>
</evidence>
<dbReference type="InterPro" id="IPR039877">
    <property type="entry name" value="TMEM131-like"/>
</dbReference>
<dbReference type="Pfam" id="PF24499">
    <property type="entry name" value="Ig_TMEM131L_4"/>
    <property type="match status" value="1"/>
</dbReference>
<dbReference type="InterPro" id="IPR056311">
    <property type="entry name" value="TMEM131_Ig_2"/>
</dbReference>
<keyword evidence="6 7" id="KW-0472">Membrane</keyword>
<dbReference type="AlphaFoldDB" id="A0ABD0Y8U9"/>
<proteinExistence type="inferred from homology"/>
<feature type="domain" description="TMEM131L fifth Ig-like" evidence="11">
    <location>
        <begin position="872"/>
        <end position="934"/>
    </location>
</feature>
<protein>
    <recommendedName>
        <fullName evidence="14">Transmembrane protein 131</fullName>
    </recommendedName>
</protein>
<dbReference type="InterPro" id="IPR013783">
    <property type="entry name" value="Ig-like_fold"/>
</dbReference>
<dbReference type="Pfam" id="PF24501">
    <property type="entry name" value="Ig_TMEM131L_5"/>
    <property type="match status" value="1"/>
</dbReference>
<accession>A0ABD0Y8U9</accession>
<dbReference type="InterPro" id="IPR055436">
    <property type="entry name" value="Ig_TMEM131L_4"/>
</dbReference>
<feature type="domain" description="TMEM131 second Ig-like" evidence="9">
    <location>
        <begin position="66"/>
        <end position="155"/>
    </location>
</feature>
<feature type="domain" description="Transmembrane protein 131-like N-terminal" evidence="8">
    <location>
        <begin position="2"/>
        <end position="49"/>
    </location>
</feature>
<evidence type="ECO:0000259" key="8">
    <source>
        <dbReference type="Pfam" id="PF12371"/>
    </source>
</evidence>
<dbReference type="Gene3D" id="2.60.40.10">
    <property type="entry name" value="Immunoglobulins"/>
    <property type="match status" value="1"/>
</dbReference>
<evidence type="ECO:0000256" key="4">
    <source>
        <dbReference type="ARBA" id="ARBA00022729"/>
    </source>
</evidence>
<evidence type="ECO:0000256" key="6">
    <source>
        <dbReference type="ARBA" id="ARBA00023136"/>
    </source>
</evidence>
<keyword evidence="3 7" id="KW-0812">Transmembrane</keyword>
<evidence type="ECO:0000256" key="7">
    <source>
        <dbReference type="SAM" id="Phobius"/>
    </source>
</evidence>
<feature type="transmembrane region" description="Helical" evidence="7">
    <location>
        <begin position="967"/>
        <end position="989"/>
    </location>
</feature>
<keyword evidence="5 7" id="KW-1133">Transmembrane helix</keyword>
<evidence type="ECO:0000313" key="13">
    <source>
        <dbReference type="Proteomes" id="UP001558652"/>
    </source>
</evidence>
<evidence type="ECO:0000256" key="3">
    <source>
        <dbReference type="ARBA" id="ARBA00022692"/>
    </source>
</evidence>
<gene>
    <name evidence="12" type="ORF">AAG570_008031</name>
</gene>
<dbReference type="InterPro" id="IPR055437">
    <property type="entry name" value="TMEM131L_Ig_5"/>
</dbReference>
<evidence type="ECO:0000256" key="5">
    <source>
        <dbReference type="ARBA" id="ARBA00022989"/>
    </source>
</evidence>
<dbReference type="GO" id="GO:0016020">
    <property type="term" value="C:membrane"/>
    <property type="evidence" value="ECO:0007669"/>
    <property type="project" value="UniProtKB-SubCell"/>
</dbReference>
<dbReference type="PANTHER" id="PTHR22050">
    <property type="entry name" value="RW1 PROTEIN HOMOLOG"/>
    <property type="match status" value="1"/>
</dbReference>
<evidence type="ECO:0000259" key="9">
    <source>
        <dbReference type="Pfam" id="PF24495"/>
    </source>
</evidence>
<reference evidence="12 13" key="1">
    <citation type="submission" date="2024-07" db="EMBL/GenBank/DDBJ databases">
        <title>Chromosome-level genome assembly of the water stick insect Ranatra chinensis (Heteroptera: Nepidae).</title>
        <authorList>
            <person name="Liu X."/>
        </authorList>
    </citation>
    <scope>NUCLEOTIDE SEQUENCE [LARGE SCALE GENOMIC DNA]</scope>
    <source>
        <strain evidence="12">Cailab_2021Rc</strain>
        <tissue evidence="12">Muscle</tissue>
    </source>
</reference>
<keyword evidence="13" id="KW-1185">Reference proteome</keyword>
<keyword evidence="4" id="KW-0732">Signal</keyword>
<evidence type="ECO:0000256" key="1">
    <source>
        <dbReference type="ARBA" id="ARBA00004479"/>
    </source>
</evidence>
<evidence type="ECO:0000313" key="12">
    <source>
        <dbReference type="EMBL" id="KAL1110503.1"/>
    </source>
</evidence>
<name>A0ABD0Y8U9_9HEMI</name>
<feature type="domain" description="TMEM131L fourth Ig-like" evidence="10">
    <location>
        <begin position="680"/>
        <end position="818"/>
    </location>
</feature>
<dbReference type="Pfam" id="PF12371">
    <property type="entry name" value="TMEM131_like_N"/>
    <property type="match status" value="1"/>
</dbReference>